<evidence type="ECO:0000256" key="5">
    <source>
        <dbReference type="ARBA" id="ARBA00023163"/>
    </source>
</evidence>
<reference evidence="9 10" key="1">
    <citation type="journal article" date="2014" name="Int. J. Syst. Evol. Microbiol.">
        <title>Solimonas terrae sp. nov., isolated from soil.</title>
        <authorList>
            <person name="Kim S.J."/>
            <person name="Moon J.Y."/>
            <person name="Weon H.Y."/>
            <person name="Ahn J.H."/>
            <person name="Chen W.M."/>
            <person name="Kwon S.W."/>
        </authorList>
    </citation>
    <scope>NUCLEOTIDE SEQUENCE [LARGE SCALE GENOMIC DNA]</scope>
    <source>
        <strain evidence="9 10">KIS83-12</strain>
    </source>
</reference>
<dbReference type="CDD" id="cd06170">
    <property type="entry name" value="LuxR_C_like"/>
    <property type="match status" value="1"/>
</dbReference>
<dbReference type="Pfam" id="PF00072">
    <property type="entry name" value="Response_reg"/>
    <property type="match status" value="1"/>
</dbReference>
<dbReference type="CDD" id="cd19920">
    <property type="entry name" value="REC_PA4781-like"/>
    <property type="match status" value="1"/>
</dbReference>
<organism evidence="9 10">
    <name type="scientific">Solimonas terrae</name>
    <dbReference type="NCBI Taxonomy" id="1396819"/>
    <lineage>
        <taxon>Bacteria</taxon>
        <taxon>Pseudomonadati</taxon>
        <taxon>Pseudomonadota</taxon>
        <taxon>Gammaproteobacteria</taxon>
        <taxon>Nevskiales</taxon>
        <taxon>Nevskiaceae</taxon>
        <taxon>Solimonas</taxon>
    </lineage>
</organism>
<keyword evidence="10" id="KW-1185">Reference proteome</keyword>
<evidence type="ECO:0000313" key="9">
    <source>
        <dbReference type="EMBL" id="NGY03142.1"/>
    </source>
</evidence>
<keyword evidence="3" id="KW-0805">Transcription regulation</keyword>
<dbReference type="GO" id="GO:0000976">
    <property type="term" value="F:transcription cis-regulatory region binding"/>
    <property type="evidence" value="ECO:0007669"/>
    <property type="project" value="TreeGrafter"/>
</dbReference>
<dbReference type="PROSITE" id="PS50110">
    <property type="entry name" value="RESPONSE_REGULATORY"/>
    <property type="match status" value="1"/>
</dbReference>
<evidence type="ECO:0000313" key="10">
    <source>
        <dbReference type="Proteomes" id="UP000472676"/>
    </source>
</evidence>
<dbReference type="InterPro" id="IPR036388">
    <property type="entry name" value="WH-like_DNA-bd_sf"/>
</dbReference>
<evidence type="ECO:0000256" key="6">
    <source>
        <dbReference type="PROSITE-ProRule" id="PRU00169"/>
    </source>
</evidence>
<evidence type="ECO:0000256" key="3">
    <source>
        <dbReference type="ARBA" id="ARBA00023015"/>
    </source>
</evidence>
<feature type="domain" description="HTH luxR-type" evidence="7">
    <location>
        <begin position="242"/>
        <end position="307"/>
    </location>
</feature>
<dbReference type="SUPFAM" id="SSF52172">
    <property type="entry name" value="CheY-like"/>
    <property type="match status" value="1"/>
</dbReference>
<dbReference type="EMBL" id="JAAMOW010000001">
    <property type="protein sequence ID" value="NGY03142.1"/>
    <property type="molecule type" value="Genomic_DNA"/>
</dbReference>
<dbReference type="GO" id="GO:0006355">
    <property type="term" value="P:regulation of DNA-templated transcription"/>
    <property type="evidence" value="ECO:0007669"/>
    <property type="project" value="InterPro"/>
</dbReference>
<protein>
    <submittedName>
        <fullName evidence="9">Response regulator transcription factor</fullName>
    </submittedName>
</protein>
<dbReference type="InterPro" id="IPR039420">
    <property type="entry name" value="WalR-like"/>
</dbReference>
<dbReference type="SUPFAM" id="SSF46894">
    <property type="entry name" value="C-terminal effector domain of the bipartite response regulators"/>
    <property type="match status" value="1"/>
</dbReference>
<dbReference type="InterPro" id="IPR000792">
    <property type="entry name" value="Tscrpt_reg_LuxR_C"/>
</dbReference>
<dbReference type="InterPro" id="IPR011006">
    <property type="entry name" value="CheY-like_superfamily"/>
</dbReference>
<comment type="caution">
    <text evidence="9">The sequence shown here is derived from an EMBL/GenBank/DDBJ whole genome shotgun (WGS) entry which is preliminary data.</text>
</comment>
<dbReference type="Gene3D" id="3.40.50.2300">
    <property type="match status" value="1"/>
</dbReference>
<dbReference type="GO" id="GO:0005829">
    <property type="term" value="C:cytosol"/>
    <property type="evidence" value="ECO:0007669"/>
    <property type="project" value="TreeGrafter"/>
</dbReference>
<keyword evidence="1 6" id="KW-0597">Phosphoprotein</keyword>
<feature type="modified residue" description="4-aspartylphosphate" evidence="6">
    <location>
        <position position="60"/>
    </location>
</feature>
<dbReference type="RefSeq" id="WP_166250575.1">
    <property type="nucleotide sequence ID" value="NZ_JAAMOW010000001.1"/>
</dbReference>
<dbReference type="PANTHER" id="PTHR48111">
    <property type="entry name" value="REGULATOR OF RPOS"/>
    <property type="match status" value="1"/>
</dbReference>
<dbReference type="GO" id="GO:0000156">
    <property type="term" value="F:phosphorelay response regulator activity"/>
    <property type="evidence" value="ECO:0007669"/>
    <property type="project" value="TreeGrafter"/>
</dbReference>
<dbReference type="GO" id="GO:0032993">
    <property type="term" value="C:protein-DNA complex"/>
    <property type="evidence" value="ECO:0007669"/>
    <property type="project" value="TreeGrafter"/>
</dbReference>
<dbReference type="PANTHER" id="PTHR48111:SF1">
    <property type="entry name" value="TWO-COMPONENT RESPONSE REGULATOR ORR33"/>
    <property type="match status" value="1"/>
</dbReference>
<accession>A0A6M2BJE4</accession>
<sequence length="309" mass="33525">MNSAPNRRRDTLLVVDDTPDSLSFLTDTLDSAGVTVLVATDGESALALVDEITPDLILMDALMPGIDGFETCRRLKNEKKLAHVPVIFMTGLSETEHVLRGLEAGGVDYVTKPIVVEELLARIRVHLANARTAQASRVALDATGRFLLSTDHAGNLLWCTPRAEQLLRNAFSAGEGTTPQIPEALAAQLARHCREGGATVIDADQRRLEFAFVSATGADEFLFRLTETSTDSEGALRQQAEALQQTMSLTAREAEVLLWVSRGKSNRDMSEILGISHRTVNKHLEQVFEKLGVENRAAAAAKAVRVLSG</sequence>
<evidence type="ECO:0000256" key="2">
    <source>
        <dbReference type="ARBA" id="ARBA00023012"/>
    </source>
</evidence>
<dbReference type="Gene3D" id="1.10.10.10">
    <property type="entry name" value="Winged helix-like DNA-binding domain superfamily/Winged helix DNA-binding domain"/>
    <property type="match status" value="1"/>
</dbReference>
<dbReference type="SMART" id="SM00421">
    <property type="entry name" value="HTH_LUXR"/>
    <property type="match status" value="1"/>
</dbReference>
<keyword evidence="2" id="KW-0902">Two-component regulatory system</keyword>
<keyword evidence="5" id="KW-0804">Transcription</keyword>
<dbReference type="PRINTS" id="PR00038">
    <property type="entry name" value="HTHLUXR"/>
</dbReference>
<evidence type="ECO:0000256" key="4">
    <source>
        <dbReference type="ARBA" id="ARBA00023125"/>
    </source>
</evidence>
<dbReference type="Pfam" id="PF00196">
    <property type="entry name" value="GerE"/>
    <property type="match status" value="1"/>
</dbReference>
<keyword evidence="4" id="KW-0238">DNA-binding</keyword>
<gene>
    <name evidence="9" type="ORF">G7Y85_00040</name>
</gene>
<dbReference type="Proteomes" id="UP000472676">
    <property type="component" value="Unassembled WGS sequence"/>
</dbReference>
<dbReference type="AlphaFoldDB" id="A0A6M2BJE4"/>
<evidence type="ECO:0000259" key="7">
    <source>
        <dbReference type="PROSITE" id="PS50043"/>
    </source>
</evidence>
<proteinExistence type="predicted"/>
<dbReference type="InterPro" id="IPR016032">
    <property type="entry name" value="Sig_transdc_resp-reg_C-effctor"/>
</dbReference>
<evidence type="ECO:0000259" key="8">
    <source>
        <dbReference type="PROSITE" id="PS50110"/>
    </source>
</evidence>
<dbReference type="SMART" id="SM00448">
    <property type="entry name" value="REC"/>
    <property type="match status" value="1"/>
</dbReference>
<name>A0A6M2BJE4_9GAMM</name>
<feature type="domain" description="Response regulatory" evidence="8">
    <location>
        <begin position="11"/>
        <end position="127"/>
    </location>
</feature>
<dbReference type="InterPro" id="IPR001789">
    <property type="entry name" value="Sig_transdc_resp-reg_receiver"/>
</dbReference>
<evidence type="ECO:0000256" key="1">
    <source>
        <dbReference type="ARBA" id="ARBA00022553"/>
    </source>
</evidence>
<dbReference type="PROSITE" id="PS50043">
    <property type="entry name" value="HTH_LUXR_2"/>
    <property type="match status" value="1"/>
</dbReference>